<keyword evidence="1" id="KW-1185">Reference proteome</keyword>
<reference evidence="1" key="1">
    <citation type="journal article" date="2013" name="Genetics">
        <title>The draft genome and transcriptome of Panagrellus redivivus are shaped by the harsh demands of a free-living lifestyle.</title>
        <authorList>
            <person name="Srinivasan J."/>
            <person name="Dillman A.R."/>
            <person name="Macchietto M.G."/>
            <person name="Heikkinen L."/>
            <person name="Lakso M."/>
            <person name="Fracchia K.M."/>
            <person name="Antoshechkin I."/>
            <person name="Mortazavi A."/>
            <person name="Wong G."/>
            <person name="Sternberg P.W."/>
        </authorList>
    </citation>
    <scope>NUCLEOTIDE SEQUENCE [LARGE SCALE GENOMIC DNA]</scope>
    <source>
        <strain evidence="1">MT8872</strain>
    </source>
</reference>
<dbReference type="Proteomes" id="UP000492821">
    <property type="component" value="Unassembled WGS sequence"/>
</dbReference>
<sequence length="84" mass="9670">MKRIADSCDHWRGLGSRGSQRHPFVDFATPCDDYIWMTWKQVGFLYDNDNTHGANLNRTRLTARYPARVPVGESFELGFDEGMS</sequence>
<organism evidence="1 2">
    <name type="scientific">Panagrellus redivivus</name>
    <name type="common">Microworm</name>
    <dbReference type="NCBI Taxonomy" id="6233"/>
    <lineage>
        <taxon>Eukaryota</taxon>
        <taxon>Metazoa</taxon>
        <taxon>Ecdysozoa</taxon>
        <taxon>Nematoda</taxon>
        <taxon>Chromadorea</taxon>
        <taxon>Rhabditida</taxon>
        <taxon>Tylenchina</taxon>
        <taxon>Panagrolaimomorpha</taxon>
        <taxon>Panagrolaimoidea</taxon>
        <taxon>Panagrolaimidae</taxon>
        <taxon>Panagrellus</taxon>
    </lineage>
</organism>
<dbReference type="WBParaSite" id="Pan_g10661.t1">
    <property type="protein sequence ID" value="Pan_g10661.t1"/>
    <property type="gene ID" value="Pan_g10661"/>
</dbReference>
<reference evidence="2" key="2">
    <citation type="submission" date="2020-10" db="UniProtKB">
        <authorList>
            <consortium name="WormBaseParasite"/>
        </authorList>
    </citation>
    <scope>IDENTIFICATION</scope>
</reference>
<name>A0A7E4UMW9_PANRE</name>
<evidence type="ECO:0000313" key="2">
    <source>
        <dbReference type="WBParaSite" id="Pan_g10661.t1"/>
    </source>
</evidence>
<proteinExistence type="predicted"/>
<dbReference type="AlphaFoldDB" id="A0A7E4UMW9"/>
<protein>
    <submittedName>
        <fullName evidence="2">CAZy families GH13 protein</fullName>
    </submittedName>
</protein>
<accession>A0A7E4UMW9</accession>
<evidence type="ECO:0000313" key="1">
    <source>
        <dbReference type="Proteomes" id="UP000492821"/>
    </source>
</evidence>